<evidence type="ECO:0000256" key="4">
    <source>
        <dbReference type="SAM" id="MobiDB-lite"/>
    </source>
</evidence>
<dbReference type="RefSeq" id="XP_002291255.1">
    <property type="nucleotide sequence ID" value="XM_002291219.1"/>
</dbReference>
<dbReference type="Gene3D" id="2.130.10.30">
    <property type="entry name" value="Regulator of chromosome condensation 1/beta-lactamase-inhibitor protein II"/>
    <property type="match status" value="1"/>
</dbReference>
<feature type="region of interest" description="Disordered" evidence="4">
    <location>
        <begin position="1"/>
        <end position="63"/>
    </location>
</feature>
<dbReference type="Pfam" id="PF25390">
    <property type="entry name" value="WD40_RLD"/>
    <property type="match status" value="1"/>
</dbReference>
<evidence type="ECO:0000259" key="5">
    <source>
        <dbReference type="Pfam" id="PF25390"/>
    </source>
</evidence>
<dbReference type="PANTHER" id="PTHR45982">
    <property type="entry name" value="REGULATOR OF CHROMOSOME CONDENSATION"/>
    <property type="match status" value="1"/>
</dbReference>
<feature type="region of interest" description="Disordered" evidence="4">
    <location>
        <begin position="278"/>
        <end position="300"/>
    </location>
</feature>
<dbReference type="SUPFAM" id="SSF50985">
    <property type="entry name" value="RCC1/BLIP-II"/>
    <property type="match status" value="1"/>
</dbReference>
<feature type="repeat" description="RCC1" evidence="3">
    <location>
        <begin position="473"/>
        <end position="555"/>
    </location>
</feature>
<keyword evidence="1" id="KW-0344">Guanine-nucleotide releasing factor</keyword>
<feature type="compositionally biased region" description="Basic and acidic residues" evidence="4">
    <location>
        <begin position="288"/>
        <end position="300"/>
    </location>
</feature>
<reference evidence="6 7" key="2">
    <citation type="journal article" date="2008" name="Nature">
        <title>The Phaeodactylum genome reveals the evolutionary history of diatom genomes.</title>
        <authorList>
            <person name="Bowler C."/>
            <person name="Allen A.E."/>
            <person name="Badger J.H."/>
            <person name="Grimwood J."/>
            <person name="Jabbari K."/>
            <person name="Kuo A."/>
            <person name="Maheswari U."/>
            <person name="Martens C."/>
            <person name="Maumus F."/>
            <person name="Otillar R.P."/>
            <person name="Rayko E."/>
            <person name="Salamov A."/>
            <person name="Vandepoele K."/>
            <person name="Beszteri B."/>
            <person name="Gruber A."/>
            <person name="Heijde M."/>
            <person name="Katinka M."/>
            <person name="Mock T."/>
            <person name="Valentin K."/>
            <person name="Verret F."/>
            <person name="Berges J.A."/>
            <person name="Brownlee C."/>
            <person name="Cadoret J.P."/>
            <person name="Chiovitti A."/>
            <person name="Choi C.J."/>
            <person name="Coesel S."/>
            <person name="De Martino A."/>
            <person name="Detter J.C."/>
            <person name="Durkin C."/>
            <person name="Falciatore A."/>
            <person name="Fournet J."/>
            <person name="Haruta M."/>
            <person name="Huysman M.J."/>
            <person name="Jenkins B.D."/>
            <person name="Jiroutova K."/>
            <person name="Jorgensen R.E."/>
            <person name="Joubert Y."/>
            <person name="Kaplan A."/>
            <person name="Kroger N."/>
            <person name="Kroth P.G."/>
            <person name="La Roche J."/>
            <person name="Lindquist E."/>
            <person name="Lommer M."/>
            <person name="Martin-Jezequel V."/>
            <person name="Lopez P.J."/>
            <person name="Lucas S."/>
            <person name="Mangogna M."/>
            <person name="McGinnis K."/>
            <person name="Medlin L.K."/>
            <person name="Montsant A."/>
            <person name="Oudot-Le Secq M.P."/>
            <person name="Napoli C."/>
            <person name="Obornik M."/>
            <person name="Parker M.S."/>
            <person name="Petit J.L."/>
            <person name="Porcel B.M."/>
            <person name="Poulsen N."/>
            <person name="Robison M."/>
            <person name="Rychlewski L."/>
            <person name="Rynearson T.A."/>
            <person name="Schmutz J."/>
            <person name="Shapiro H."/>
            <person name="Siaut M."/>
            <person name="Stanley M."/>
            <person name="Sussman M.R."/>
            <person name="Taylor A.R."/>
            <person name="Vardi A."/>
            <person name="von Dassow P."/>
            <person name="Vyverman W."/>
            <person name="Willis A."/>
            <person name="Wyrwicz L.S."/>
            <person name="Rokhsar D.S."/>
            <person name="Weissenbach J."/>
            <person name="Armbrust E.V."/>
            <person name="Green B.R."/>
            <person name="Van de Peer Y."/>
            <person name="Grigoriev I.V."/>
        </authorList>
    </citation>
    <scope>NUCLEOTIDE SEQUENCE [LARGE SCALE GENOMIC DNA]</scope>
    <source>
        <strain evidence="6 7">CCMP1335</strain>
    </source>
</reference>
<dbReference type="PROSITE" id="PS00626">
    <property type="entry name" value="RCC1_2"/>
    <property type="match status" value="1"/>
</dbReference>
<feature type="compositionally biased region" description="Low complexity" evidence="4">
    <location>
        <begin position="47"/>
        <end position="63"/>
    </location>
</feature>
<dbReference type="AlphaFoldDB" id="B8C4Q0"/>
<feature type="domain" description="RCC1-like" evidence="5">
    <location>
        <begin position="130"/>
        <end position="609"/>
    </location>
</feature>
<evidence type="ECO:0000256" key="1">
    <source>
        <dbReference type="ARBA" id="ARBA00022658"/>
    </source>
</evidence>
<accession>B8C4Q0</accession>
<sequence>MGKRTLETDHEETPAKGRRFTATSSMGGHRHASSPEAQGVTTIAMASSSSSRPTSSDGSIRSSKALRARRHLYHSSQMVLNSQLVEWARDTLAGRNGPIPNDAFYYNIADNYTFHSKEILRRFNRSYGDVAVFGDGDCGQLGCGEGISSARVPRILVGMRNKNVNMLACGGLHTLALSEEGVVYSWGCNDEGSLGVDAVEDGFMPGRVGGFYASEFGPNGRKKGVVAAAAGDDSAALVPFEQRKEANIVQIAAGETQSLALSTDGDVYMWGAFKDSEGRSFRNMPPQDDSRCPTGRKDMSTLEEDERPEWFQPPRGNQDWPLHVFQIERPAKDISAGGSFNAALLDDDTIVTWGIGTTGEMARGEGMSNLDKKTSMEIIKEKFLKPAPPVWAVPMKRTVLSLSCGGFHLLVVARDADASQNVYSCGLNQYAQLGLGDIENRNVLTKVTFFEERDITTVEGGYQFSCFVDATGKKLYACGRGDYGNLGITLKQPGAGWFEKTPTRVPLVHTIDESTISEEKKKETCIVEADIDEEKQPEIAQISCGSTHVIVRTKGGDVYTWGFGEQGACGQGKDYNDVLRPKKLETKLKNIQGSQYEVKFVSGGGQHSSVVIATGSKGFH</sequence>
<gene>
    <name evidence="6" type="ORF">THAPSDRAFT_23315</name>
</gene>
<dbReference type="GeneID" id="7446555"/>
<evidence type="ECO:0000313" key="7">
    <source>
        <dbReference type="Proteomes" id="UP000001449"/>
    </source>
</evidence>
<feature type="compositionally biased region" description="Basic and acidic residues" evidence="4">
    <location>
        <begin position="1"/>
        <end position="15"/>
    </location>
</feature>
<reference evidence="6 7" key="1">
    <citation type="journal article" date="2004" name="Science">
        <title>The genome of the diatom Thalassiosira pseudonana: ecology, evolution, and metabolism.</title>
        <authorList>
            <person name="Armbrust E.V."/>
            <person name="Berges J.A."/>
            <person name="Bowler C."/>
            <person name="Green B.R."/>
            <person name="Martinez D."/>
            <person name="Putnam N.H."/>
            <person name="Zhou S."/>
            <person name="Allen A.E."/>
            <person name="Apt K.E."/>
            <person name="Bechner M."/>
            <person name="Brzezinski M.A."/>
            <person name="Chaal B.K."/>
            <person name="Chiovitti A."/>
            <person name="Davis A.K."/>
            <person name="Demarest M.S."/>
            <person name="Detter J.C."/>
            <person name="Glavina T."/>
            <person name="Goodstein D."/>
            <person name="Hadi M.Z."/>
            <person name="Hellsten U."/>
            <person name="Hildebrand M."/>
            <person name="Jenkins B.D."/>
            <person name="Jurka J."/>
            <person name="Kapitonov V.V."/>
            <person name="Kroger N."/>
            <person name="Lau W.W."/>
            <person name="Lane T.W."/>
            <person name="Larimer F.W."/>
            <person name="Lippmeier J.C."/>
            <person name="Lucas S."/>
            <person name="Medina M."/>
            <person name="Montsant A."/>
            <person name="Obornik M."/>
            <person name="Parker M.S."/>
            <person name="Palenik B."/>
            <person name="Pazour G.J."/>
            <person name="Richardson P.M."/>
            <person name="Rynearson T.A."/>
            <person name="Saito M.A."/>
            <person name="Schwartz D.C."/>
            <person name="Thamatrakoln K."/>
            <person name="Valentin K."/>
            <person name="Vardi A."/>
            <person name="Wilkerson F.P."/>
            <person name="Rokhsar D.S."/>
        </authorList>
    </citation>
    <scope>NUCLEOTIDE SEQUENCE [LARGE SCALE GENOMIC DNA]</scope>
    <source>
        <strain evidence="6 7">CCMP1335</strain>
    </source>
</reference>
<feature type="repeat" description="RCC1" evidence="3">
    <location>
        <begin position="128"/>
        <end position="180"/>
    </location>
</feature>
<dbReference type="PRINTS" id="PR00633">
    <property type="entry name" value="RCCNDNSATION"/>
</dbReference>
<dbReference type="InterPro" id="IPR058923">
    <property type="entry name" value="RCC1-like_dom"/>
</dbReference>
<dbReference type="PaxDb" id="35128-Thaps23315"/>
<dbReference type="HOGENOM" id="CLU_005210_6_2_1"/>
<dbReference type="InParanoid" id="B8C4Q0"/>
<keyword evidence="7" id="KW-1185">Reference proteome</keyword>
<proteinExistence type="predicted"/>
<dbReference type="InterPro" id="IPR009091">
    <property type="entry name" value="RCC1/BLIP-II"/>
</dbReference>
<dbReference type="PROSITE" id="PS50012">
    <property type="entry name" value="RCC1_3"/>
    <property type="match status" value="5"/>
</dbReference>
<dbReference type="KEGG" id="tps:THAPSDRAFT_23315"/>
<dbReference type="InterPro" id="IPR051553">
    <property type="entry name" value="Ran_GTPase-activating"/>
</dbReference>
<dbReference type="STRING" id="35128.B8C4Q0"/>
<dbReference type="InterPro" id="IPR000408">
    <property type="entry name" value="Reg_chr_condens"/>
</dbReference>
<dbReference type="GO" id="GO:0005737">
    <property type="term" value="C:cytoplasm"/>
    <property type="evidence" value="ECO:0000318"/>
    <property type="project" value="GO_Central"/>
</dbReference>
<feature type="repeat" description="RCC1" evidence="3">
    <location>
        <begin position="556"/>
        <end position="614"/>
    </location>
</feature>
<dbReference type="eggNOG" id="KOG1426">
    <property type="taxonomic scope" value="Eukaryota"/>
</dbReference>
<organism evidence="6 7">
    <name type="scientific">Thalassiosira pseudonana</name>
    <name type="common">Marine diatom</name>
    <name type="synonym">Cyclotella nana</name>
    <dbReference type="NCBI Taxonomy" id="35128"/>
    <lineage>
        <taxon>Eukaryota</taxon>
        <taxon>Sar</taxon>
        <taxon>Stramenopiles</taxon>
        <taxon>Ochrophyta</taxon>
        <taxon>Bacillariophyta</taxon>
        <taxon>Coscinodiscophyceae</taxon>
        <taxon>Thalassiosirophycidae</taxon>
        <taxon>Thalassiosirales</taxon>
        <taxon>Thalassiosiraceae</taxon>
        <taxon>Thalassiosira</taxon>
    </lineage>
</organism>
<keyword evidence="2" id="KW-0677">Repeat</keyword>
<feature type="repeat" description="RCC1" evidence="3">
    <location>
        <begin position="348"/>
        <end position="415"/>
    </location>
</feature>
<dbReference type="GO" id="GO:0007346">
    <property type="term" value="P:regulation of mitotic cell cycle"/>
    <property type="evidence" value="ECO:0000318"/>
    <property type="project" value="GO_Central"/>
</dbReference>
<dbReference type="GO" id="GO:1901673">
    <property type="term" value="P:regulation of mitotic spindle assembly"/>
    <property type="evidence" value="ECO:0000318"/>
    <property type="project" value="GO_Central"/>
</dbReference>
<name>B8C4Q0_THAPS</name>
<feature type="repeat" description="RCC1" evidence="3">
    <location>
        <begin position="181"/>
        <end position="264"/>
    </location>
</feature>
<protein>
    <recommendedName>
        <fullName evidence="5">RCC1-like domain-containing protein</fullName>
    </recommendedName>
</protein>
<evidence type="ECO:0000313" key="6">
    <source>
        <dbReference type="EMBL" id="EED91362.1"/>
    </source>
</evidence>
<dbReference type="Proteomes" id="UP000001449">
    <property type="component" value="Chromosome 6"/>
</dbReference>
<evidence type="ECO:0000256" key="2">
    <source>
        <dbReference type="ARBA" id="ARBA00022737"/>
    </source>
</evidence>
<dbReference type="EMBL" id="CM000643">
    <property type="protein sequence ID" value="EED91362.1"/>
    <property type="molecule type" value="Genomic_DNA"/>
</dbReference>
<feature type="compositionally biased region" description="Polar residues" evidence="4">
    <location>
        <begin position="35"/>
        <end position="46"/>
    </location>
</feature>
<dbReference type="PANTHER" id="PTHR45982:SF1">
    <property type="entry name" value="REGULATOR OF CHROMOSOME CONDENSATION"/>
    <property type="match status" value="1"/>
</dbReference>
<dbReference type="OMA" id="DNRYRQL"/>
<evidence type="ECO:0000256" key="3">
    <source>
        <dbReference type="PROSITE-ProRule" id="PRU00235"/>
    </source>
</evidence>